<dbReference type="EMBL" id="CAVLGL010000035">
    <property type="protein sequence ID" value="CAK1581600.1"/>
    <property type="molecule type" value="Genomic_DNA"/>
</dbReference>
<proteinExistence type="predicted"/>
<gene>
    <name evidence="2" type="ORF">PARMNEM_LOCUS3243</name>
</gene>
<protein>
    <submittedName>
        <fullName evidence="2">Uncharacterized protein</fullName>
    </submittedName>
</protein>
<evidence type="ECO:0000313" key="3">
    <source>
        <dbReference type="Proteomes" id="UP001314205"/>
    </source>
</evidence>
<evidence type="ECO:0000256" key="1">
    <source>
        <dbReference type="SAM" id="MobiDB-lite"/>
    </source>
</evidence>
<keyword evidence="3" id="KW-1185">Reference proteome</keyword>
<evidence type="ECO:0000313" key="2">
    <source>
        <dbReference type="EMBL" id="CAK1581600.1"/>
    </source>
</evidence>
<reference evidence="2 3" key="1">
    <citation type="submission" date="2023-11" db="EMBL/GenBank/DDBJ databases">
        <authorList>
            <person name="Hedman E."/>
            <person name="Englund M."/>
            <person name="Stromberg M."/>
            <person name="Nyberg Akerstrom W."/>
            <person name="Nylinder S."/>
            <person name="Jareborg N."/>
            <person name="Kallberg Y."/>
            <person name="Kronander E."/>
        </authorList>
    </citation>
    <scope>NUCLEOTIDE SEQUENCE [LARGE SCALE GENOMIC DNA]</scope>
</reference>
<name>A0AAV1KEY0_9NEOP</name>
<sequence>MRARLVQSREQRHRGTKETGSGTKGTGSGTKEMCKAQPQWASTWWKYERFKNVKRTRRCDYSVIVTKGKRQLCKKSILPKIIKCYHTEMR</sequence>
<dbReference type="AlphaFoldDB" id="A0AAV1KEY0"/>
<dbReference type="Proteomes" id="UP001314205">
    <property type="component" value="Unassembled WGS sequence"/>
</dbReference>
<comment type="caution">
    <text evidence="2">The sequence shown here is derived from an EMBL/GenBank/DDBJ whole genome shotgun (WGS) entry which is preliminary data.</text>
</comment>
<feature type="region of interest" description="Disordered" evidence="1">
    <location>
        <begin position="1"/>
        <end position="33"/>
    </location>
</feature>
<organism evidence="2 3">
    <name type="scientific">Parnassius mnemosyne</name>
    <name type="common">clouded apollo</name>
    <dbReference type="NCBI Taxonomy" id="213953"/>
    <lineage>
        <taxon>Eukaryota</taxon>
        <taxon>Metazoa</taxon>
        <taxon>Ecdysozoa</taxon>
        <taxon>Arthropoda</taxon>
        <taxon>Hexapoda</taxon>
        <taxon>Insecta</taxon>
        <taxon>Pterygota</taxon>
        <taxon>Neoptera</taxon>
        <taxon>Endopterygota</taxon>
        <taxon>Lepidoptera</taxon>
        <taxon>Glossata</taxon>
        <taxon>Ditrysia</taxon>
        <taxon>Papilionoidea</taxon>
        <taxon>Papilionidae</taxon>
        <taxon>Parnassiinae</taxon>
        <taxon>Parnassini</taxon>
        <taxon>Parnassius</taxon>
        <taxon>Driopa</taxon>
    </lineage>
</organism>
<accession>A0AAV1KEY0</accession>